<name>A0A2T4U578_9BACI</name>
<keyword evidence="1" id="KW-0808">Transferase</keyword>
<dbReference type="PANTHER" id="PTHR48207">
    <property type="entry name" value="SUCCINATE--HYDROXYMETHYLGLUTARATE COA-TRANSFERASE"/>
    <property type="match status" value="1"/>
</dbReference>
<dbReference type="AlphaFoldDB" id="A0A2T4U578"/>
<dbReference type="InterPro" id="IPR003673">
    <property type="entry name" value="CoA-Trfase_fam_III"/>
</dbReference>
<dbReference type="Gene3D" id="3.40.50.10540">
    <property type="entry name" value="Crotonobetainyl-coa:carnitine coa-transferase, domain 1"/>
    <property type="match status" value="1"/>
</dbReference>
<proteinExistence type="predicted"/>
<accession>A0A2T4U578</accession>
<reference evidence="2 3" key="1">
    <citation type="submission" date="2018-03" db="EMBL/GenBank/DDBJ databases">
        <title>Alkalicoccus saliphilus sp. nov., isolated from a mineral pool.</title>
        <authorList>
            <person name="Zhao B."/>
        </authorList>
    </citation>
    <scope>NUCLEOTIDE SEQUENCE [LARGE SCALE GENOMIC DNA]</scope>
    <source>
        <strain evidence="2 3">6AG</strain>
    </source>
</reference>
<dbReference type="GO" id="GO:0008410">
    <property type="term" value="F:CoA-transferase activity"/>
    <property type="evidence" value="ECO:0007669"/>
    <property type="project" value="TreeGrafter"/>
</dbReference>
<dbReference type="SUPFAM" id="SSF89796">
    <property type="entry name" value="CoA-transferase family III (CaiB/BaiF)"/>
    <property type="match status" value="1"/>
</dbReference>
<protein>
    <submittedName>
        <fullName evidence="2">Carnitine dehydratase</fullName>
    </submittedName>
</protein>
<dbReference type="InterPro" id="IPR023606">
    <property type="entry name" value="CoA-Trfase_III_dom_1_sf"/>
</dbReference>
<keyword evidence="3" id="KW-1185">Reference proteome</keyword>
<gene>
    <name evidence="2" type="ORF">C6Y45_10655</name>
</gene>
<organism evidence="2 3">
    <name type="scientific">Alkalicoccus saliphilus</name>
    <dbReference type="NCBI Taxonomy" id="200989"/>
    <lineage>
        <taxon>Bacteria</taxon>
        <taxon>Bacillati</taxon>
        <taxon>Bacillota</taxon>
        <taxon>Bacilli</taxon>
        <taxon>Bacillales</taxon>
        <taxon>Bacillaceae</taxon>
        <taxon>Alkalicoccus</taxon>
    </lineage>
</organism>
<dbReference type="InterPro" id="IPR050483">
    <property type="entry name" value="CoA-transferase_III_domain"/>
</dbReference>
<evidence type="ECO:0000313" key="3">
    <source>
        <dbReference type="Proteomes" id="UP000240509"/>
    </source>
</evidence>
<evidence type="ECO:0000256" key="1">
    <source>
        <dbReference type="ARBA" id="ARBA00022679"/>
    </source>
</evidence>
<evidence type="ECO:0000313" key="2">
    <source>
        <dbReference type="EMBL" id="PTL38560.1"/>
    </source>
</evidence>
<dbReference type="EMBL" id="PZJJ01000017">
    <property type="protein sequence ID" value="PTL38560.1"/>
    <property type="molecule type" value="Genomic_DNA"/>
</dbReference>
<dbReference type="Gene3D" id="3.30.1540.10">
    <property type="entry name" value="formyl-coa transferase, domain 3"/>
    <property type="match status" value="1"/>
</dbReference>
<dbReference type="Proteomes" id="UP000240509">
    <property type="component" value="Unassembled WGS sequence"/>
</dbReference>
<comment type="caution">
    <text evidence="2">The sequence shown here is derived from an EMBL/GenBank/DDBJ whole genome shotgun (WGS) entry which is preliminary data.</text>
</comment>
<sequence>MRPLEGITVVSLEQAVAAPFAARQLADLGARVIKIERPESGDFARHYDQTVNGMSSHFTWLNRSKESVEMDLKGEDSKELLLNMLEKADVFLYNLAPGAVDRLGFSPDTLKEKFPRLITCSITGYGENGSYRNKKAYDLLIQCEAGAVSVTGTEETPSKAGISIADIAAGMYAYSGIMAAVIARSVSGKGTHLDISMLEALGEWMGYPLYYAGYGGSEPKRTGASHATIYPYGPFTTGEGKQVFLGIQNDREWKAFCSRVIGKPELAEEELFSTNALRVKNQEELALVIASVFEKMTAEELTEKLDEMKIANAKLNTMKDFMEHPQLKERNRWTTIDSPAGDIQTLLPPITAPGFKITMGDIPELGEHNEKIRKEFGTRKK</sequence>
<dbReference type="Pfam" id="PF02515">
    <property type="entry name" value="CoA_transf_3"/>
    <property type="match status" value="1"/>
</dbReference>
<dbReference type="OrthoDB" id="9797653at2"/>
<dbReference type="PANTHER" id="PTHR48207:SF3">
    <property type="entry name" value="SUCCINATE--HYDROXYMETHYLGLUTARATE COA-TRANSFERASE"/>
    <property type="match status" value="1"/>
</dbReference>
<dbReference type="InterPro" id="IPR044855">
    <property type="entry name" value="CoA-Trfase_III_dom3_sf"/>
</dbReference>